<proteinExistence type="predicted"/>
<evidence type="ECO:0008006" key="4">
    <source>
        <dbReference type="Google" id="ProtNLM"/>
    </source>
</evidence>
<feature type="transmembrane region" description="Helical" evidence="1">
    <location>
        <begin position="53"/>
        <end position="71"/>
    </location>
</feature>
<accession>A0ABW1WD78</accession>
<keyword evidence="3" id="KW-1185">Reference proteome</keyword>
<dbReference type="EMBL" id="JBHSTQ010000002">
    <property type="protein sequence ID" value="MFC6385631.1"/>
    <property type="molecule type" value="Genomic_DNA"/>
</dbReference>
<keyword evidence="1" id="KW-0472">Membrane</keyword>
<keyword evidence="1" id="KW-1133">Transmembrane helix</keyword>
<name>A0ABW1WD78_9BACL</name>
<evidence type="ECO:0000256" key="1">
    <source>
        <dbReference type="SAM" id="Phobius"/>
    </source>
</evidence>
<sequence length="74" mass="8780">MNLIPLIKHFMRVKMYYKVNFLFTLGVPIASILYSMRGQWFHHLNTVETKESIFYWIGYMVVLYALTSTSSPNK</sequence>
<dbReference type="RefSeq" id="WP_253051877.1">
    <property type="nucleotide sequence ID" value="NZ_JAMXWN010000001.1"/>
</dbReference>
<keyword evidence="1" id="KW-0812">Transmembrane</keyword>
<feature type="transmembrane region" description="Helical" evidence="1">
    <location>
        <begin position="21"/>
        <end position="41"/>
    </location>
</feature>
<evidence type="ECO:0000313" key="3">
    <source>
        <dbReference type="Proteomes" id="UP001596267"/>
    </source>
</evidence>
<gene>
    <name evidence="2" type="ORF">ACFP7A_03360</name>
</gene>
<protein>
    <recommendedName>
        <fullName evidence="4">ABC transporter permease</fullName>
    </recommendedName>
</protein>
<reference evidence="3" key="1">
    <citation type="journal article" date="2019" name="Int. J. Syst. Evol. Microbiol.">
        <title>The Global Catalogue of Microorganisms (GCM) 10K type strain sequencing project: providing services to taxonomists for standard genome sequencing and annotation.</title>
        <authorList>
            <consortium name="The Broad Institute Genomics Platform"/>
            <consortium name="The Broad Institute Genome Sequencing Center for Infectious Disease"/>
            <person name="Wu L."/>
            <person name="Ma J."/>
        </authorList>
    </citation>
    <scope>NUCLEOTIDE SEQUENCE [LARGE SCALE GENOMIC DNA]</scope>
    <source>
        <strain evidence="3">CCUG 42001</strain>
    </source>
</reference>
<comment type="caution">
    <text evidence="2">The sequence shown here is derived from an EMBL/GenBank/DDBJ whole genome shotgun (WGS) entry which is preliminary data.</text>
</comment>
<organism evidence="2 3">
    <name type="scientific">Sporolactobacillus kofuensis</name>
    <dbReference type="NCBI Taxonomy" id="269672"/>
    <lineage>
        <taxon>Bacteria</taxon>
        <taxon>Bacillati</taxon>
        <taxon>Bacillota</taxon>
        <taxon>Bacilli</taxon>
        <taxon>Bacillales</taxon>
        <taxon>Sporolactobacillaceae</taxon>
        <taxon>Sporolactobacillus</taxon>
    </lineage>
</organism>
<dbReference type="Proteomes" id="UP001596267">
    <property type="component" value="Unassembled WGS sequence"/>
</dbReference>
<evidence type="ECO:0000313" key="2">
    <source>
        <dbReference type="EMBL" id="MFC6385631.1"/>
    </source>
</evidence>